<dbReference type="InterPro" id="IPR001810">
    <property type="entry name" value="F-box_dom"/>
</dbReference>
<evidence type="ECO:0000259" key="1">
    <source>
        <dbReference type="PROSITE" id="PS50181"/>
    </source>
</evidence>
<evidence type="ECO:0000313" key="3">
    <source>
        <dbReference type="Proteomes" id="UP000004994"/>
    </source>
</evidence>
<protein>
    <recommendedName>
        <fullName evidence="1">F-box domain-containing protein</fullName>
    </recommendedName>
</protein>
<keyword evidence="3" id="KW-1185">Reference proteome</keyword>
<dbReference type="RefSeq" id="XP_025884772.1">
    <property type="nucleotide sequence ID" value="XM_026028987.2"/>
</dbReference>
<dbReference type="PaxDb" id="4081-Solyc01g010790.1.1"/>
<dbReference type="AlphaFoldDB" id="A0A3Q7EAG1"/>
<name>A0A3Q7EAG1_SOLLC</name>
<dbReference type="InterPro" id="IPR017451">
    <property type="entry name" value="F-box-assoc_interact_dom"/>
</dbReference>
<dbReference type="PANTHER" id="PTHR31111:SF44">
    <property type="entry name" value="F-BOX DOMAIN-CONTAINING PROTEIN"/>
    <property type="match status" value="1"/>
</dbReference>
<reference evidence="2" key="2">
    <citation type="submission" date="2019-01" db="UniProtKB">
        <authorList>
            <consortium name="EnsemblPlants"/>
        </authorList>
    </citation>
    <scope>IDENTIFICATION</scope>
    <source>
        <strain evidence="2">cv. Heinz 1706</strain>
    </source>
</reference>
<organism evidence="2">
    <name type="scientific">Solanum lycopersicum</name>
    <name type="common">Tomato</name>
    <name type="synonym">Lycopersicon esculentum</name>
    <dbReference type="NCBI Taxonomy" id="4081"/>
    <lineage>
        <taxon>Eukaryota</taxon>
        <taxon>Viridiplantae</taxon>
        <taxon>Streptophyta</taxon>
        <taxon>Embryophyta</taxon>
        <taxon>Tracheophyta</taxon>
        <taxon>Spermatophyta</taxon>
        <taxon>Magnoliopsida</taxon>
        <taxon>eudicotyledons</taxon>
        <taxon>Gunneridae</taxon>
        <taxon>Pentapetalae</taxon>
        <taxon>asterids</taxon>
        <taxon>lamiids</taxon>
        <taxon>Solanales</taxon>
        <taxon>Solanaceae</taxon>
        <taxon>Solanoideae</taxon>
        <taxon>Solaneae</taxon>
        <taxon>Solanum</taxon>
        <taxon>Solanum subgen. Lycopersicon</taxon>
    </lineage>
</organism>
<dbReference type="KEGG" id="sly:101258891"/>
<proteinExistence type="predicted"/>
<dbReference type="STRING" id="4081.A0A3Q7EAG1"/>
<dbReference type="InParanoid" id="A0A3Q7EAG1"/>
<accession>A0A3Q7EAG1</accession>
<dbReference type="GeneID" id="101258891"/>
<dbReference type="InterPro" id="IPR036047">
    <property type="entry name" value="F-box-like_dom_sf"/>
</dbReference>
<dbReference type="EnsemblPlants" id="Solyc01g010790.1.1">
    <property type="protein sequence ID" value="Solyc01g010790.1.1.1"/>
    <property type="gene ID" value="Solyc01g010790.1"/>
</dbReference>
<sequence length="354" mass="41300">MNTPIPEEIVIQIFTWLPVKSLMRFKCVAKFFNSLVSESYFTEIHTSHSMIHQGGTKYFLNGTEFYCIADQQKEYGKSSASRLVQIRSSVEFPFYIPVGSNISCVNGLFCIQKPPAILNPSTGEVRYLPKLNDDRCLLYYWLGFEPEENKYKVLLTRDGSGLYIKQCVFTLGVDKSWRKTQSISRCVSYKPGVCINGVIYRFVFHGGTLAIDAFDLKTESFKLIVLKNSSNWWYYELIEVRSKLAIINCPTWSCEFFNLRVLRQIQKEEEEEWESHIIHYPSMWKHIPPKIIPHVILSCMFCDGQILFILNLESGALWSSYNITRRSWRKLEMKGLSTNHRITGIYSYRERLVM</sequence>
<dbReference type="PROSITE" id="PS50181">
    <property type="entry name" value="FBOX"/>
    <property type="match status" value="1"/>
</dbReference>
<dbReference type="PANTHER" id="PTHR31111">
    <property type="entry name" value="BNAA05G37150D PROTEIN-RELATED"/>
    <property type="match status" value="1"/>
</dbReference>
<dbReference type="Pfam" id="PF00646">
    <property type="entry name" value="F-box"/>
    <property type="match status" value="1"/>
</dbReference>
<dbReference type="SMART" id="SM00256">
    <property type="entry name" value="FBOX"/>
    <property type="match status" value="1"/>
</dbReference>
<dbReference type="Proteomes" id="UP000004994">
    <property type="component" value="Chromosome 1"/>
</dbReference>
<feature type="domain" description="F-box" evidence="1">
    <location>
        <begin position="1"/>
        <end position="44"/>
    </location>
</feature>
<dbReference type="Pfam" id="PF08268">
    <property type="entry name" value="FBA_3"/>
    <property type="match status" value="1"/>
</dbReference>
<gene>
    <name evidence="2" type="primary">LOC101258891</name>
</gene>
<dbReference type="SUPFAM" id="SSF81383">
    <property type="entry name" value="F-box domain"/>
    <property type="match status" value="1"/>
</dbReference>
<dbReference type="NCBIfam" id="TIGR01640">
    <property type="entry name" value="F_box_assoc_1"/>
    <property type="match status" value="1"/>
</dbReference>
<dbReference type="Gene3D" id="1.20.1280.50">
    <property type="match status" value="1"/>
</dbReference>
<reference evidence="2" key="1">
    <citation type="journal article" date="2012" name="Nature">
        <title>The tomato genome sequence provides insights into fleshy fruit evolution.</title>
        <authorList>
            <consortium name="Tomato Genome Consortium"/>
        </authorList>
    </citation>
    <scope>NUCLEOTIDE SEQUENCE [LARGE SCALE GENOMIC DNA]</scope>
    <source>
        <strain evidence="2">cv. Heinz 1706</strain>
    </source>
</reference>
<dbReference type="OrthoDB" id="1299321at2759"/>
<dbReference type="FunCoup" id="A0A3Q7EAG1">
    <property type="interactions" value="343"/>
</dbReference>
<dbReference type="Gramene" id="Solyc01g010790.1.1">
    <property type="protein sequence ID" value="Solyc01g010790.1.1.1"/>
    <property type="gene ID" value="Solyc01g010790.1"/>
</dbReference>
<dbReference type="OMA" id="MTTRHRN"/>
<evidence type="ECO:0000313" key="2">
    <source>
        <dbReference type="EnsemblPlants" id="Solyc01g010790.1.1.1"/>
    </source>
</evidence>
<dbReference type="InterPro" id="IPR013187">
    <property type="entry name" value="F-box-assoc_dom_typ3"/>
</dbReference>